<dbReference type="STRING" id="391625.PPSIR1_24964"/>
<reference evidence="2 3" key="1">
    <citation type="submission" date="2007-06" db="EMBL/GenBank/DDBJ databases">
        <authorList>
            <person name="Shimkets L."/>
            <person name="Ferriera S."/>
            <person name="Johnson J."/>
            <person name="Kravitz S."/>
            <person name="Beeson K."/>
            <person name="Sutton G."/>
            <person name="Rogers Y.-H."/>
            <person name="Friedman R."/>
            <person name="Frazier M."/>
            <person name="Venter J.C."/>
        </authorList>
    </citation>
    <scope>NUCLEOTIDE SEQUENCE [LARGE SCALE GENOMIC DNA]</scope>
    <source>
        <strain evidence="2 3">SIR-1</strain>
    </source>
</reference>
<organism evidence="2 3">
    <name type="scientific">Plesiocystis pacifica SIR-1</name>
    <dbReference type="NCBI Taxonomy" id="391625"/>
    <lineage>
        <taxon>Bacteria</taxon>
        <taxon>Pseudomonadati</taxon>
        <taxon>Myxococcota</taxon>
        <taxon>Polyangia</taxon>
        <taxon>Nannocystales</taxon>
        <taxon>Nannocystaceae</taxon>
        <taxon>Plesiocystis</taxon>
    </lineage>
</organism>
<accession>A6G9I7</accession>
<dbReference type="EMBL" id="ABCS01000045">
    <property type="protein sequence ID" value="EDM77495.1"/>
    <property type="molecule type" value="Genomic_DNA"/>
</dbReference>
<dbReference type="AlphaFoldDB" id="A6G9I7"/>
<protein>
    <recommendedName>
        <fullName evidence="1">DUF2169 domain-containing protein</fullName>
    </recommendedName>
</protein>
<sequence length="330" mass="36786">MELQNFTPVPAILWRTIVDDDRMAAAVVARITYRIVDGRLLLDSAQDWPIDKAEYDSPAGLRPPEDCFYRGGVDLIVLGSARAPRGQPAPKVEVRVYLDDAAGYSFVSGVDVYGERLWTRSFGGELVATAPRPFVECELSMANAFGGVQTWDQLPVPHVSNPEGKGYYTEAAAALEQPLANIEDPRRPVQRWSDHPDPVGVGFCPPQFGPKATRNTVLDERGVITKIEPSFFNEAFPDLVAPPPPPHARCQVYGVREQGAVGFRLPTPPLVARVRLGDKTVVRELAYDQIGVEPDLDRVFITYRYPFRYTVERMQARSCELHWSPRAHEG</sequence>
<evidence type="ECO:0000259" key="1">
    <source>
        <dbReference type="Pfam" id="PF09937"/>
    </source>
</evidence>
<name>A6G9I7_9BACT</name>
<evidence type="ECO:0000313" key="3">
    <source>
        <dbReference type="Proteomes" id="UP000005801"/>
    </source>
</evidence>
<dbReference type="Pfam" id="PF09937">
    <property type="entry name" value="DUF2169"/>
    <property type="match status" value="1"/>
</dbReference>
<dbReference type="InterPro" id="IPR018683">
    <property type="entry name" value="DUF2169"/>
</dbReference>
<feature type="domain" description="DUF2169" evidence="1">
    <location>
        <begin position="24"/>
        <end position="304"/>
    </location>
</feature>
<keyword evidence="3" id="KW-1185">Reference proteome</keyword>
<proteinExistence type="predicted"/>
<dbReference type="eggNOG" id="COG5351">
    <property type="taxonomic scope" value="Bacteria"/>
</dbReference>
<evidence type="ECO:0000313" key="2">
    <source>
        <dbReference type="EMBL" id="EDM77495.1"/>
    </source>
</evidence>
<dbReference type="OrthoDB" id="236266at2"/>
<dbReference type="Proteomes" id="UP000005801">
    <property type="component" value="Unassembled WGS sequence"/>
</dbReference>
<gene>
    <name evidence="2" type="ORF">PPSIR1_24964</name>
</gene>
<dbReference type="RefSeq" id="WP_006973382.1">
    <property type="nucleotide sequence ID" value="NZ_ABCS01000045.1"/>
</dbReference>
<comment type="caution">
    <text evidence="2">The sequence shown here is derived from an EMBL/GenBank/DDBJ whole genome shotgun (WGS) entry which is preliminary data.</text>
</comment>